<protein>
    <submittedName>
        <fullName evidence="1">Uncharacterized protein</fullName>
    </submittedName>
</protein>
<keyword evidence="2" id="KW-1185">Reference proteome</keyword>
<dbReference type="EMBL" id="JARJCW010000062">
    <property type="protein sequence ID" value="KAJ7200584.1"/>
    <property type="molecule type" value="Genomic_DNA"/>
</dbReference>
<dbReference type="AlphaFoldDB" id="A0AAD6V9A3"/>
<accession>A0AAD6V9A3</accession>
<evidence type="ECO:0000313" key="1">
    <source>
        <dbReference type="EMBL" id="KAJ7200584.1"/>
    </source>
</evidence>
<organism evidence="1 2">
    <name type="scientific">Mycena pura</name>
    <dbReference type="NCBI Taxonomy" id="153505"/>
    <lineage>
        <taxon>Eukaryota</taxon>
        <taxon>Fungi</taxon>
        <taxon>Dikarya</taxon>
        <taxon>Basidiomycota</taxon>
        <taxon>Agaricomycotina</taxon>
        <taxon>Agaricomycetes</taxon>
        <taxon>Agaricomycetidae</taxon>
        <taxon>Agaricales</taxon>
        <taxon>Marasmiineae</taxon>
        <taxon>Mycenaceae</taxon>
        <taxon>Mycena</taxon>
    </lineage>
</organism>
<reference evidence="1" key="1">
    <citation type="submission" date="2023-03" db="EMBL/GenBank/DDBJ databases">
        <title>Massive genome expansion in bonnet fungi (Mycena s.s.) driven by repeated elements and novel gene families across ecological guilds.</title>
        <authorList>
            <consortium name="Lawrence Berkeley National Laboratory"/>
            <person name="Harder C.B."/>
            <person name="Miyauchi S."/>
            <person name="Viragh M."/>
            <person name="Kuo A."/>
            <person name="Thoen E."/>
            <person name="Andreopoulos B."/>
            <person name="Lu D."/>
            <person name="Skrede I."/>
            <person name="Drula E."/>
            <person name="Henrissat B."/>
            <person name="Morin E."/>
            <person name="Kohler A."/>
            <person name="Barry K."/>
            <person name="LaButti K."/>
            <person name="Morin E."/>
            <person name="Salamov A."/>
            <person name="Lipzen A."/>
            <person name="Mereny Z."/>
            <person name="Hegedus B."/>
            <person name="Baldrian P."/>
            <person name="Stursova M."/>
            <person name="Weitz H."/>
            <person name="Taylor A."/>
            <person name="Grigoriev I.V."/>
            <person name="Nagy L.G."/>
            <person name="Martin F."/>
            <person name="Kauserud H."/>
        </authorList>
    </citation>
    <scope>NUCLEOTIDE SEQUENCE</scope>
    <source>
        <strain evidence="1">9144</strain>
    </source>
</reference>
<proteinExistence type="predicted"/>
<dbReference type="Proteomes" id="UP001219525">
    <property type="component" value="Unassembled WGS sequence"/>
</dbReference>
<gene>
    <name evidence="1" type="ORF">GGX14DRAFT_400580</name>
</gene>
<evidence type="ECO:0000313" key="2">
    <source>
        <dbReference type="Proteomes" id="UP001219525"/>
    </source>
</evidence>
<sequence length="114" mass="12604">MSGVFEQFPEQPVCNHYCKCYITSSYAPGDLCLHVPMKYDYDYYDHGRSGVLVYVPSAGIYPEARLKSVVLRVSIQFLRPQPGRIAEACMPGSSPSELFWGSSDMDVEVVGGVG</sequence>
<name>A0AAD6V9A3_9AGAR</name>
<comment type="caution">
    <text evidence="1">The sequence shown here is derived from an EMBL/GenBank/DDBJ whole genome shotgun (WGS) entry which is preliminary data.</text>
</comment>